<dbReference type="EMBL" id="QFPP01000035">
    <property type="protein sequence ID" value="PZQ76958.1"/>
    <property type="molecule type" value="Genomic_DNA"/>
</dbReference>
<name>A0A2W5QIC4_VARPD</name>
<dbReference type="GO" id="GO:0032259">
    <property type="term" value="P:methylation"/>
    <property type="evidence" value="ECO:0007669"/>
    <property type="project" value="UniProtKB-KW"/>
</dbReference>
<dbReference type="GO" id="GO:0009007">
    <property type="term" value="F:site-specific DNA-methyltransferase (adenine-specific) activity"/>
    <property type="evidence" value="ECO:0007669"/>
    <property type="project" value="UniProtKB-EC"/>
</dbReference>
<dbReference type="PANTHER" id="PTHR33841">
    <property type="entry name" value="DNA METHYLTRANSFERASE YEEA-RELATED"/>
    <property type="match status" value="1"/>
</dbReference>
<feature type="domain" description="MmeI-like N-terminal" evidence="5">
    <location>
        <begin position="14"/>
        <end position="179"/>
    </location>
</feature>
<gene>
    <name evidence="9" type="ORF">DI563_05510</name>
</gene>
<organism evidence="9 10">
    <name type="scientific">Variovorax paradoxus</name>
    <dbReference type="NCBI Taxonomy" id="34073"/>
    <lineage>
        <taxon>Bacteria</taxon>
        <taxon>Pseudomonadati</taxon>
        <taxon>Pseudomonadota</taxon>
        <taxon>Betaproteobacteria</taxon>
        <taxon>Burkholderiales</taxon>
        <taxon>Comamonadaceae</taxon>
        <taxon>Variovorax</taxon>
    </lineage>
</organism>
<dbReference type="EC" id="2.1.1.72" evidence="1"/>
<comment type="catalytic activity">
    <reaction evidence="4">
        <text>a 2'-deoxyadenosine in DNA + S-adenosyl-L-methionine = an N(6)-methyl-2'-deoxyadenosine in DNA + S-adenosyl-L-homocysteine + H(+)</text>
        <dbReference type="Rhea" id="RHEA:15197"/>
        <dbReference type="Rhea" id="RHEA-COMP:12418"/>
        <dbReference type="Rhea" id="RHEA-COMP:12419"/>
        <dbReference type="ChEBI" id="CHEBI:15378"/>
        <dbReference type="ChEBI" id="CHEBI:57856"/>
        <dbReference type="ChEBI" id="CHEBI:59789"/>
        <dbReference type="ChEBI" id="CHEBI:90615"/>
        <dbReference type="ChEBI" id="CHEBI:90616"/>
        <dbReference type="EC" id="2.1.1.72"/>
    </reaction>
</comment>
<feature type="domain" description="MmeI-like target recognition" evidence="7">
    <location>
        <begin position="665"/>
        <end position="855"/>
    </location>
</feature>
<dbReference type="InterPro" id="IPR046819">
    <property type="entry name" value="MmeI_hel"/>
</dbReference>
<evidence type="ECO:0000259" key="7">
    <source>
        <dbReference type="Pfam" id="PF20466"/>
    </source>
</evidence>
<dbReference type="PROSITE" id="PS00092">
    <property type="entry name" value="N6_MTASE"/>
    <property type="match status" value="1"/>
</dbReference>
<proteinExistence type="predicted"/>
<evidence type="ECO:0000313" key="10">
    <source>
        <dbReference type="Proteomes" id="UP000249135"/>
    </source>
</evidence>
<dbReference type="InterPro" id="IPR050953">
    <property type="entry name" value="N4_N6_ade-DNA_methylase"/>
</dbReference>
<dbReference type="PRINTS" id="PR00507">
    <property type="entry name" value="N12N6MTFRASE"/>
</dbReference>
<dbReference type="Pfam" id="PF20466">
    <property type="entry name" value="MmeI_TRD"/>
    <property type="match status" value="1"/>
</dbReference>
<sequence>MAADEKSVLLKEFTAWIAQHINGDEKGEAQIFLDRLFKGFGHAGLAEAGATCEKRVKNDTGGTSFADLVWKPRVVIEMKKRGTDLSKHYSQAFTYWTYLVPNRPRYAVLCNFDEFWVYDFETQMDIPVEKVALADLPIKYGCLNFLFPGVVAPVFGNHHEEVTREAADKLATCFNSLVKRKIDRDLAQRFILQILMAFFAEDIGLLEKYLVKRLLDECKSPEDTYDIIGGLFEAMNRKEGNPGGRYKGVAYFNGGLFAVPARVELNAEERTLLKKACEFDWSKVRPEIFGTLFEHSLGKEQRHAQGAHFTTSIDIMKIVGPTIVEPWRNAIQATQTLTEMQALAHRMQTFKVLDPACGSGNFLFIAYRELKRLEAALYARMAEKFPKSVDPKQRPLGFVTATNFYGMDVNPFAVEIAKVTMMLAHKLSIDELNVTESALPLDNLDANIVHRDALVMADGSRSVWPEVDVIVGNPPFLGVKKLKRDLSAAYMERIRDAYPEVPGMADLCVYWIRRAHDLLPFCTPADPLAGRAGFVGTQNIRSNESRVGGLDYVVTTGTLVEAVENQPWSGEAHVHVSIANWIKTQDPVLLPSKLRLWFTKPTKIEKVKGPKGTKPASNQYDLDVREVSYINSALSDKTDLKGARLLTCNTKPKRTFQGVTPGHEDFVLSEVDANALLKAEPPTADLLFPYFVGKEVLGGVTLAKRRLLDFGQRDLLEARGYPKALKLVEKQILPKRLKAMEVGAGGSEEERSHHKQFLERWWQLSYRRSDMLDAISGLKRYLACSRVTTKPIFFFITSQIRPGDALQVFAFEDDYSFGVLQSDLHVSWFLNKRSNMKSDPRYSSKNVFGTFPWPQAASAKQISEVAEAARQLQSVRSAGLAKATGGLRALYETLSLPGKNPLRDAHTVLNRAVLAAYGFSAKKDLLQQILELNEDVAARIDAGVTVDAPGIPEWFPTPALLVSKGSIGA</sequence>
<dbReference type="Pfam" id="PF20473">
    <property type="entry name" value="MmeI_Mtase"/>
    <property type="match status" value="1"/>
</dbReference>
<evidence type="ECO:0000259" key="8">
    <source>
        <dbReference type="Pfam" id="PF20473"/>
    </source>
</evidence>
<dbReference type="Gene3D" id="3.40.50.150">
    <property type="entry name" value="Vaccinia Virus protein VP39"/>
    <property type="match status" value="1"/>
</dbReference>
<evidence type="ECO:0000259" key="5">
    <source>
        <dbReference type="Pfam" id="PF20464"/>
    </source>
</evidence>
<dbReference type="InterPro" id="IPR046820">
    <property type="entry name" value="MmeI_TRD"/>
</dbReference>
<evidence type="ECO:0000256" key="2">
    <source>
        <dbReference type="ARBA" id="ARBA00022603"/>
    </source>
</evidence>
<dbReference type="Proteomes" id="UP000249135">
    <property type="component" value="Unassembled WGS sequence"/>
</dbReference>
<dbReference type="PANTHER" id="PTHR33841:SF1">
    <property type="entry name" value="DNA METHYLTRANSFERASE A"/>
    <property type="match status" value="1"/>
</dbReference>
<protein>
    <recommendedName>
        <fullName evidence="1">site-specific DNA-methyltransferase (adenine-specific)</fullName>
        <ecNumber evidence="1">2.1.1.72</ecNumber>
    </recommendedName>
</protein>
<dbReference type="SUPFAM" id="SSF53335">
    <property type="entry name" value="S-adenosyl-L-methionine-dependent methyltransferases"/>
    <property type="match status" value="1"/>
</dbReference>
<reference evidence="9 10" key="1">
    <citation type="submission" date="2017-08" db="EMBL/GenBank/DDBJ databases">
        <title>Infants hospitalized years apart are colonized by the same room-sourced microbial strains.</title>
        <authorList>
            <person name="Brooks B."/>
            <person name="Olm M.R."/>
            <person name="Firek B.A."/>
            <person name="Baker R."/>
            <person name="Thomas B.C."/>
            <person name="Morowitz M.J."/>
            <person name="Banfield J.F."/>
        </authorList>
    </citation>
    <scope>NUCLEOTIDE SEQUENCE [LARGE SCALE GENOMIC DNA]</scope>
    <source>
        <strain evidence="9">S2_005_003_R2_41</strain>
    </source>
</reference>
<accession>A0A2W5QIC4</accession>
<dbReference type="AlphaFoldDB" id="A0A2W5QIC4"/>
<keyword evidence="3 9" id="KW-0808">Transferase</keyword>
<dbReference type="InterPro" id="IPR046817">
    <property type="entry name" value="MmeI_N"/>
</dbReference>
<feature type="domain" description="MmeI-like helicase spacer" evidence="6">
    <location>
        <begin position="188"/>
        <end position="257"/>
    </location>
</feature>
<dbReference type="InterPro" id="IPR002052">
    <property type="entry name" value="DNA_methylase_N6_adenine_CS"/>
</dbReference>
<evidence type="ECO:0000259" key="6">
    <source>
        <dbReference type="Pfam" id="PF20465"/>
    </source>
</evidence>
<evidence type="ECO:0000313" key="9">
    <source>
        <dbReference type="EMBL" id="PZQ76958.1"/>
    </source>
</evidence>
<evidence type="ECO:0000256" key="4">
    <source>
        <dbReference type="ARBA" id="ARBA00047942"/>
    </source>
</evidence>
<dbReference type="GO" id="GO:0003676">
    <property type="term" value="F:nucleic acid binding"/>
    <property type="evidence" value="ECO:0007669"/>
    <property type="project" value="InterPro"/>
</dbReference>
<feature type="domain" description="MmeI-like DNA-methyltransferase" evidence="8">
    <location>
        <begin position="334"/>
        <end position="569"/>
    </location>
</feature>
<evidence type="ECO:0000256" key="3">
    <source>
        <dbReference type="ARBA" id="ARBA00022679"/>
    </source>
</evidence>
<comment type="caution">
    <text evidence="9">The sequence shown here is derived from an EMBL/GenBank/DDBJ whole genome shotgun (WGS) entry which is preliminary data.</text>
</comment>
<dbReference type="InterPro" id="IPR029063">
    <property type="entry name" value="SAM-dependent_MTases_sf"/>
</dbReference>
<evidence type="ECO:0000256" key="1">
    <source>
        <dbReference type="ARBA" id="ARBA00011900"/>
    </source>
</evidence>
<dbReference type="Pfam" id="PF20465">
    <property type="entry name" value="MmeI_hel"/>
    <property type="match status" value="1"/>
</dbReference>
<dbReference type="InterPro" id="IPR046816">
    <property type="entry name" value="MmeI_Mtase"/>
</dbReference>
<keyword evidence="2 9" id="KW-0489">Methyltransferase</keyword>
<dbReference type="Pfam" id="PF20464">
    <property type="entry name" value="MmeI_N"/>
    <property type="match status" value="1"/>
</dbReference>